<organism evidence="1 2">
    <name type="scientific">Terrimonas ginsenosidimutans</name>
    <dbReference type="NCBI Taxonomy" id="2908004"/>
    <lineage>
        <taxon>Bacteria</taxon>
        <taxon>Pseudomonadati</taxon>
        <taxon>Bacteroidota</taxon>
        <taxon>Chitinophagia</taxon>
        <taxon>Chitinophagales</taxon>
        <taxon>Chitinophagaceae</taxon>
        <taxon>Terrimonas</taxon>
    </lineage>
</organism>
<comment type="caution">
    <text evidence="1">The sequence shown here is derived from an EMBL/GenBank/DDBJ whole genome shotgun (WGS) entry which is preliminary data.</text>
</comment>
<dbReference type="RefSeq" id="WP_237876278.1">
    <property type="nucleotide sequence ID" value="NZ_JAKLTR010000022.1"/>
</dbReference>
<dbReference type="Proteomes" id="UP001165367">
    <property type="component" value="Unassembled WGS sequence"/>
</dbReference>
<reference evidence="1" key="1">
    <citation type="submission" date="2022-01" db="EMBL/GenBank/DDBJ databases">
        <authorList>
            <person name="Jo J.-H."/>
            <person name="Im W.-T."/>
        </authorList>
    </citation>
    <scope>NUCLEOTIDE SEQUENCE</scope>
    <source>
        <strain evidence="1">NA20</strain>
    </source>
</reference>
<sequence>MYQKITTTHDINILRSGTQLIQYPLGGLSTDELDLSEPDKHLLYEVCAVEADNIKIKPANSSVDCDPVPAVAHNDAAVQLEVIVIPAAQLISDGNWWIEAVS</sequence>
<gene>
    <name evidence="1" type="ORF">LZZ85_24630</name>
</gene>
<proteinExistence type="predicted"/>
<evidence type="ECO:0000313" key="1">
    <source>
        <dbReference type="EMBL" id="MCG2617508.1"/>
    </source>
</evidence>
<evidence type="ECO:0000313" key="2">
    <source>
        <dbReference type="Proteomes" id="UP001165367"/>
    </source>
</evidence>
<protein>
    <submittedName>
        <fullName evidence="1">Uncharacterized protein</fullName>
    </submittedName>
</protein>
<name>A0ABS9KYW8_9BACT</name>
<dbReference type="EMBL" id="JAKLTR010000022">
    <property type="protein sequence ID" value="MCG2617508.1"/>
    <property type="molecule type" value="Genomic_DNA"/>
</dbReference>
<accession>A0ABS9KYW8</accession>
<keyword evidence="2" id="KW-1185">Reference proteome</keyword>